<organism evidence="3 4">
    <name type="scientific">Waltera acetigignens</name>
    <dbReference type="NCBI Taxonomy" id="2981769"/>
    <lineage>
        <taxon>Bacteria</taxon>
        <taxon>Bacillati</taxon>
        <taxon>Bacillota</taxon>
        <taxon>Clostridia</taxon>
        <taxon>Lachnospirales</taxon>
        <taxon>Lachnospiraceae</taxon>
        <taxon>Waltera</taxon>
    </lineage>
</organism>
<proteinExistence type="predicted"/>
<dbReference type="InterPro" id="IPR017850">
    <property type="entry name" value="Alkaline_phosphatase_core_sf"/>
</dbReference>
<evidence type="ECO:0000259" key="2">
    <source>
        <dbReference type="Pfam" id="PF00884"/>
    </source>
</evidence>
<dbReference type="Pfam" id="PF00884">
    <property type="entry name" value="Sulfatase"/>
    <property type="match status" value="1"/>
</dbReference>
<dbReference type="GO" id="GO:0016787">
    <property type="term" value="F:hydrolase activity"/>
    <property type="evidence" value="ECO:0007669"/>
    <property type="project" value="UniProtKB-KW"/>
</dbReference>
<keyword evidence="1" id="KW-0812">Transmembrane</keyword>
<gene>
    <name evidence="3" type="ORF">LKD75_06330</name>
</gene>
<protein>
    <submittedName>
        <fullName evidence="3">Sulfatase-like hydrolase/transferase</fullName>
    </submittedName>
</protein>
<accession>A0AAE3A327</accession>
<feature type="domain" description="Sulfatase N-terminal" evidence="2">
    <location>
        <begin position="120"/>
        <end position="379"/>
    </location>
</feature>
<reference evidence="3 4" key="1">
    <citation type="submission" date="2021-10" db="EMBL/GenBank/DDBJ databases">
        <title>Anaerobic single-cell dispensing facilitates the cultivation of human gut bacteria.</title>
        <authorList>
            <person name="Afrizal A."/>
        </authorList>
    </citation>
    <scope>NUCLEOTIDE SEQUENCE [LARGE SCALE GENOMIC DNA]</scope>
    <source>
        <strain evidence="3 4">CLA-AA-H273</strain>
    </source>
</reference>
<comment type="caution">
    <text evidence="3">The sequence shown here is derived from an EMBL/GenBank/DDBJ whole genome shotgun (WGS) entry which is preliminary data.</text>
</comment>
<dbReference type="Proteomes" id="UP001197795">
    <property type="component" value="Unassembled WGS sequence"/>
</dbReference>
<dbReference type="EMBL" id="JAJEPV010000012">
    <property type="protein sequence ID" value="MCC2119215.1"/>
    <property type="molecule type" value="Genomic_DNA"/>
</dbReference>
<feature type="transmembrane region" description="Helical" evidence="1">
    <location>
        <begin position="48"/>
        <end position="65"/>
    </location>
</feature>
<keyword evidence="1" id="KW-1133">Transmembrane helix</keyword>
<keyword evidence="4" id="KW-1185">Reference proteome</keyword>
<evidence type="ECO:0000313" key="4">
    <source>
        <dbReference type="Proteomes" id="UP001197795"/>
    </source>
</evidence>
<dbReference type="SUPFAM" id="SSF53649">
    <property type="entry name" value="Alkaline phosphatase-like"/>
    <property type="match status" value="1"/>
</dbReference>
<sequence>VYRIALAGGLTLFICTYIQGNFMIDRLPPLDGTSIWWGKYDILRKDTLLLWVVVLIVVIAAMIVLRKQKFVHVVMFISGCMTLMLLVTACSTVITSGALHSKLHLHVSVEEEFEMSADNNFVILVLDTADSREFTSLLEEHPEYREIFGDFTYFENTTGAYTSTLNAIPFILSGEWYENEGSFQDYLDRVYREAPLWKELKSRNYQIDLYEDDIRAQDASIVDNFDNVYFTKVTPVSYLELAKQELKLVGFRYAPYDLKRYCVIKEVYFNELRESHPEGSDSKAFTADNTAFKEDLAAQGVVMDETGNRFKFIHLNGAHAPFIYDKDANVIGVEQGSYRQSMEASITLAANYIQALKDSGAYDNTALIVMADHGYNGMGEKEEDFLRQAALLLIKGRNEQHDTMQISEAPISYEDLQEAYVRLLDGAQSDAVFDWKEGDTRERRFLEYAPGNEKHMVEYLQKGHAQDLTTMVPTGRVFDR</sequence>
<feature type="transmembrane region" description="Helical" evidence="1">
    <location>
        <begin position="72"/>
        <end position="94"/>
    </location>
</feature>
<evidence type="ECO:0000256" key="1">
    <source>
        <dbReference type="SAM" id="Phobius"/>
    </source>
</evidence>
<feature type="non-terminal residue" evidence="3">
    <location>
        <position position="1"/>
    </location>
</feature>
<evidence type="ECO:0000313" key="3">
    <source>
        <dbReference type="EMBL" id="MCC2119215.1"/>
    </source>
</evidence>
<keyword evidence="1" id="KW-0472">Membrane</keyword>
<name>A0AAE3A327_9FIRM</name>
<dbReference type="InterPro" id="IPR000917">
    <property type="entry name" value="Sulfatase_N"/>
</dbReference>
<dbReference type="AlphaFoldDB" id="A0AAE3A327"/>
<dbReference type="RefSeq" id="WP_227733047.1">
    <property type="nucleotide sequence ID" value="NZ_JAJEPV010000012.1"/>
</dbReference>
<keyword evidence="3" id="KW-0378">Hydrolase</keyword>
<dbReference type="Gene3D" id="3.40.720.10">
    <property type="entry name" value="Alkaline Phosphatase, subunit A"/>
    <property type="match status" value="1"/>
</dbReference>